<evidence type="ECO:0000313" key="13">
    <source>
        <dbReference type="EMBL" id="ATB40989.1"/>
    </source>
</evidence>
<dbReference type="PANTHER" id="PTHR11806">
    <property type="entry name" value="GLUCOSE INHIBITED DIVISION PROTEIN A"/>
    <property type="match status" value="1"/>
</dbReference>
<evidence type="ECO:0000256" key="8">
    <source>
        <dbReference type="ARBA" id="ARBA00022857"/>
    </source>
</evidence>
<gene>
    <name evidence="10" type="primary">trmFO</name>
    <name evidence="13" type="ORF">CYFUS_006451</name>
</gene>
<dbReference type="AlphaFoldDB" id="A0A250JAP9"/>
<reference evidence="13 14" key="1">
    <citation type="submission" date="2017-06" db="EMBL/GenBank/DDBJ databases">
        <title>Sequencing and comparative analysis of myxobacterial genomes.</title>
        <authorList>
            <person name="Rupp O."/>
            <person name="Goesmann A."/>
            <person name="Sogaard-Andersen L."/>
        </authorList>
    </citation>
    <scope>NUCLEOTIDE SEQUENCE [LARGE SCALE GENOMIC DNA]</scope>
    <source>
        <strain evidence="13 14">DSM 52655</strain>
    </source>
</reference>
<evidence type="ECO:0000256" key="4">
    <source>
        <dbReference type="ARBA" id="ARBA00022630"/>
    </source>
</evidence>
<dbReference type="InterPro" id="IPR040131">
    <property type="entry name" value="MnmG_N"/>
</dbReference>
<dbReference type="GO" id="GO:0047151">
    <property type="term" value="F:tRNA (uracil(54)-C5)-methyltransferase activity, 5,10-methylenetetrahydrofolate-dependent"/>
    <property type="evidence" value="ECO:0007669"/>
    <property type="project" value="UniProtKB-UniRule"/>
</dbReference>
<proteinExistence type="inferred from homology"/>
<comment type="catalytic activity">
    <reaction evidence="10">
        <text>uridine(54) in tRNA + (6R)-5,10-methylene-5,6,7,8-tetrahydrofolate + NADH + H(+) = 5-methyluridine(54) in tRNA + (6S)-5,6,7,8-tetrahydrofolate + NAD(+)</text>
        <dbReference type="Rhea" id="RHEA:16873"/>
        <dbReference type="Rhea" id="RHEA-COMP:10167"/>
        <dbReference type="Rhea" id="RHEA-COMP:10193"/>
        <dbReference type="ChEBI" id="CHEBI:15378"/>
        <dbReference type="ChEBI" id="CHEBI:15636"/>
        <dbReference type="ChEBI" id="CHEBI:57453"/>
        <dbReference type="ChEBI" id="CHEBI:57540"/>
        <dbReference type="ChEBI" id="CHEBI:57945"/>
        <dbReference type="ChEBI" id="CHEBI:65315"/>
        <dbReference type="ChEBI" id="CHEBI:74447"/>
        <dbReference type="EC" id="2.1.1.74"/>
    </reaction>
</comment>
<comment type="similarity">
    <text evidence="10">Belongs to the MnmG family. TrmFO subfamily.</text>
</comment>
<dbReference type="SUPFAM" id="SSF51905">
    <property type="entry name" value="FAD/NAD(P)-binding domain"/>
    <property type="match status" value="1"/>
</dbReference>
<keyword evidence="3 10" id="KW-0489">Methyltransferase</keyword>
<keyword evidence="7 10" id="KW-0274">FAD</keyword>
<evidence type="ECO:0000313" key="14">
    <source>
        <dbReference type="Proteomes" id="UP000217257"/>
    </source>
</evidence>
<evidence type="ECO:0000256" key="6">
    <source>
        <dbReference type="ARBA" id="ARBA00022694"/>
    </source>
</evidence>
<dbReference type="InterPro" id="IPR002218">
    <property type="entry name" value="MnmG-rel"/>
</dbReference>
<dbReference type="InterPro" id="IPR036188">
    <property type="entry name" value="FAD/NAD-bd_sf"/>
</dbReference>
<dbReference type="EC" id="2.1.1.74" evidence="10"/>
<dbReference type="GO" id="GO:0002098">
    <property type="term" value="P:tRNA wobble uridine modification"/>
    <property type="evidence" value="ECO:0007669"/>
    <property type="project" value="TreeGrafter"/>
</dbReference>
<dbReference type="Gene3D" id="3.50.50.60">
    <property type="entry name" value="FAD/NAD(P)-binding domain"/>
    <property type="match status" value="2"/>
</dbReference>
<dbReference type="GO" id="GO:0050660">
    <property type="term" value="F:flavin adenine dinucleotide binding"/>
    <property type="evidence" value="ECO:0007669"/>
    <property type="project" value="UniProtKB-UniRule"/>
</dbReference>
<evidence type="ECO:0000256" key="1">
    <source>
        <dbReference type="ARBA" id="ARBA00001974"/>
    </source>
</evidence>
<keyword evidence="9 10" id="KW-0520">NAD</keyword>
<dbReference type="KEGG" id="cfus:CYFUS_006451"/>
<dbReference type="GO" id="GO:0005829">
    <property type="term" value="C:cytosol"/>
    <property type="evidence" value="ECO:0007669"/>
    <property type="project" value="TreeGrafter"/>
</dbReference>
<evidence type="ECO:0000256" key="9">
    <source>
        <dbReference type="ARBA" id="ARBA00023027"/>
    </source>
</evidence>
<evidence type="ECO:0000259" key="12">
    <source>
        <dbReference type="Pfam" id="PF01134"/>
    </source>
</evidence>
<name>A0A250JAP9_9BACT</name>
<organism evidence="13 14">
    <name type="scientific">Cystobacter fuscus</name>
    <dbReference type="NCBI Taxonomy" id="43"/>
    <lineage>
        <taxon>Bacteria</taxon>
        <taxon>Pseudomonadati</taxon>
        <taxon>Myxococcota</taxon>
        <taxon>Myxococcia</taxon>
        <taxon>Myxococcales</taxon>
        <taxon>Cystobacterineae</taxon>
        <taxon>Archangiaceae</taxon>
        <taxon>Cystobacter</taxon>
    </lineage>
</organism>
<comment type="subcellular location">
    <subcellularLocation>
        <location evidence="10">Cytoplasm</location>
    </subcellularLocation>
</comment>
<accession>A0A250JAP9</accession>
<keyword evidence="6 10" id="KW-0819">tRNA processing</keyword>
<dbReference type="PANTHER" id="PTHR11806:SF2">
    <property type="entry name" value="METHYLENETETRAHYDROFOLATE--TRNA-(URACIL-5-)-METHYLTRANSFERASE TRMFO"/>
    <property type="match status" value="1"/>
</dbReference>
<dbReference type="NCBIfam" id="NF003739">
    <property type="entry name" value="PRK05335.1"/>
    <property type="match status" value="1"/>
</dbReference>
<dbReference type="RefSeq" id="WP_198316217.1">
    <property type="nucleotide sequence ID" value="NZ_CP022098.1"/>
</dbReference>
<evidence type="ECO:0000256" key="3">
    <source>
        <dbReference type="ARBA" id="ARBA00022603"/>
    </source>
</evidence>
<comment type="function">
    <text evidence="10">Catalyzes the folate-dependent formation of 5-methyl-uridine at position 54 (M-5-U54) in all tRNAs.</text>
</comment>
<evidence type="ECO:0000256" key="11">
    <source>
        <dbReference type="SAM" id="MobiDB-lite"/>
    </source>
</evidence>
<keyword evidence="8 10" id="KW-0521">NADP</keyword>
<protein>
    <recommendedName>
        <fullName evidence="10">Methylenetetrahydrofolate--tRNA-(uracil-5-)-methyltransferase TrmFO</fullName>
        <ecNumber evidence="10">2.1.1.74</ecNumber>
    </recommendedName>
    <alternativeName>
        <fullName evidence="10">Folate-dependent tRNA (uracil-5-)-methyltransferase</fullName>
    </alternativeName>
    <alternativeName>
        <fullName evidence="10">Folate-dependent tRNA(M-5-U54)-methyltransferase</fullName>
    </alternativeName>
</protein>
<dbReference type="HAMAP" id="MF_01037">
    <property type="entry name" value="TrmFO"/>
    <property type="match status" value="1"/>
</dbReference>
<dbReference type="GO" id="GO:0030488">
    <property type="term" value="P:tRNA methylation"/>
    <property type="evidence" value="ECO:0007669"/>
    <property type="project" value="TreeGrafter"/>
</dbReference>
<feature type="region of interest" description="Disordered" evidence="11">
    <location>
        <begin position="1"/>
        <end position="20"/>
    </location>
</feature>
<dbReference type="InterPro" id="IPR004417">
    <property type="entry name" value="TrmFO"/>
</dbReference>
<keyword evidence="4 10" id="KW-0285">Flavoprotein</keyword>
<dbReference type="NCBIfam" id="TIGR00137">
    <property type="entry name" value="gid_trmFO"/>
    <property type="match status" value="1"/>
</dbReference>
<keyword evidence="5 10" id="KW-0808">Transferase</keyword>
<evidence type="ECO:0000256" key="2">
    <source>
        <dbReference type="ARBA" id="ARBA00022490"/>
    </source>
</evidence>
<evidence type="ECO:0000256" key="10">
    <source>
        <dbReference type="HAMAP-Rule" id="MF_01037"/>
    </source>
</evidence>
<comment type="catalytic activity">
    <reaction evidence="10">
        <text>uridine(54) in tRNA + (6R)-5,10-methylene-5,6,7,8-tetrahydrofolate + NADPH + H(+) = 5-methyluridine(54) in tRNA + (6S)-5,6,7,8-tetrahydrofolate + NADP(+)</text>
        <dbReference type="Rhea" id="RHEA:62372"/>
        <dbReference type="Rhea" id="RHEA-COMP:10167"/>
        <dbReference type="Rhea" id="RHEA-COMP:10193"/>
        <dbReference type="ChEBI" id="CHEBI:15378"/>
        <dbReference type="ChEBI" id="CHEBI:15636"/>
        <dbReference type="ChEBI" id="CHEBI:57453"/>
        <dbReference type="ChEBI" id="CHEBI:57783"/>
        <dbReference type="ChEBI" id="CHEBI:58349"/>
        <dbReference type="ChEBI" id="CHEBI:65315"/>
        <dbReference type="ChEBI" id="CHEBI:74447"/>
        <dbReference type="EC" id="2.1.1.74"/>
    </reaction>
</comment>
<dbReference type="Proteomes" id="UP000217257">
    <property type="component" value="Chromosome"/>
</dbReference>
<dbReference type="EMBL" id="CP022098">
    <property type="protein sequence ID" value="ATB40989.1"/>
    <property type="molecule type" value="Genomic_DNA"/>
</dbReference>
<evidence type="ECO:0000256" key="5">
    <source>
        <dbReference type="ARBA" id="ARBA00022679"/>
    </source>
</evidence>
<evidence type="ECO:0000256" key="7">
    <source>
        <dbReference type="ARBA" id="ARBA00022827"/>
    </source>
</evidence>
<keyword evidence="2 10" id="KW-0963">Cytoplasm</keyword>
<dbReference type="Pfam" id="PF01134">
    <property type="entry name" value="GIDA"/>
    <property type="match status" value="1"/>
</dbReference>
<sequence>MARGGEGGARERGRKRDVKHQRVTVIGGGLAGSECAWQLAKRGVPVTLREMKPQRRSPAHKTDTFAELVCSNSLRSDNPESAIGLLHAELRALSSVILGCADTHRVPAGDALAVDRDAFSAAVTRSVHEAPGVEVVAGEVEQLPEGVVVIATGPLTSDALTKELERYVGEKLYFYDSIAPIVAGDSIDMDIAFRASRYGKGGGDDYINLPLTAEEYARFIAEVKAGQKLQPHSFEEPRYFEGCLPIEVMVERGEQTLAFGPMKPVGLVDPRTGKESHAVVQLRMEDKAGTAWNMVGFQTRLTWGEQKRIFTSCIPGLANAEFLRMGQIHRNTFIDAPRLLARDLSLKAESRLFFAGQITGVEGYVESAACGYLAALAVYARLTGGEFVPPPATTALGALYRHVTGEAHPEDYDYQPSNIIFGLFPPLPGRHKKADKRVKYAERARADLATWLPSVPPAEAPGRTV</sequence>
<comment type="cofactor">
    <cofactor evidence="1 10">
        <name>FAD</name>
        <dbReference type="ChEBI" id="CHEBI:57692"/>
    </cofactor>
</comment>
<feature type="domain" description="MnmG N-terminal" evidence="12">
    <location>
        <begin position="23"/>
        <end position="384"/>
    </location>
</feature>
<feature type="binding site" evidence="10">
    <location>
        <begin position="27"/>
        <end position="32"/>
    </location>
    <ligand>
        <name>FAD</name>
        <dbReference type="ChEBI" id="CHEBI:57692"/>
    </ligand>
</feature>